<evidence type="ECO:0000256" key="9">
    <source>
        <dbReference type="ARBA" id="ARBA00023098"/>
    </source>
</evidence>
<dbReference type="UniPathway" id="UPA00059">
    <property type="reaction ID" value="UER00104"/>
</dbReference>
<dbReference type="PIRSF" id="PIRSF018427">
    <property type="entry name" value="Isopntndiph_ism"/>
    <property type="match status" value="1"/>
</dbReference>
<evidence type="ECO:0000313" key="18">
    <source>
        <dbReference type="EMBL" id="TIC69041.1"/>
    </source>
</evidence>
<dbReference type="GO" id="GO:0009240">
    <property type="term" value="P:isopentenyl diphosphate biosynthetic process"/>
    <property type="evidence" value="ECO:0007669"/>
    <property type="project" value="TreeGrafter"/>
</dbReference>
<keyword evidence="9" id="KW-0443">Lipid metabolism</keyword>
<keyword evidence="10" id="KW-0414">Isoprene biosynthesis</keyword>
<evidence type="ECO:0000256" key="6">
    <source>
        <dbReference type="ARBA" id="ARBA00022723"/>
    </source>
</evidence>
<dbReference type="Proteomes" id="UP000310708">
    <property type="component" value="Unassembled WGS sequence"/>
</dbReference>
<dbReference type="PROSITE" id="PS51462">
    <property type="entry name" value="NUDIX"/>
    <property type="match status" value="1"/>
</dbReference>
<evidence type="ECO:0000256" key="5">
    <source>
        <dbReference type="ARBA" id="ARBA00022516"/>
    </source>
</evidence>
<comment type="catalytic activity">
    <reaction evidence="12">
        <text>isopentenyl diphosphate = dimethylallyl diphosphate</text>
        <dbReference type="Rhea" id="RHEA:23284"/>
        <dbReference type="ChEBI" id="CHEBI:57623"/>
        <dbReference type="ChEBI" id="CHEBI:128769"/>
        <dbReference type="EC" id="5.3.3.2"/>
    </reaction>
    <physiologicalReaction direction="left-to-right" evidence="12">
        <dbReference type="Rhea" id="RHEA:23285"/>
    </physiologicalReaction>
</comment>
<comment type="similarity">
    <text evidence="3">Belongs to the IPP isomerase type 1 family.</text>
</comment>
<dbReference type="GO" id="GO:0046872">
    <property type="term" value="F:metal ion binding"/>
    <property type="evidence" value="ECO:0007669"/>
    <property type="project" value="UniProtKB-KW"/>
</dbReference>
<keyword evidence="8" id="KW-0752">Steroid biosynthesis</keyword>
<dbReference type="Pfam" id="PF00293">
    <property type="entry name" value="NUDIX"/>
    <property type="match status" value="1"/>
</dbReference>
<comment type="cofactor">
    <cofactor evidence="1">
        <name>Mg(2+)</name>
        <dbReference type="ChEBI" id="CHEBI:18420"/>
    </cofactor>
</comment>
<dbReference type="Gene3D" id="3.90.79.10">
    <property type="entry name" value="Nucleoside Triphosphate Pyrophosphohydrolase"/>
    <property type="match status" value="1"/>
</dbReference>
<dbReference type="EMBL" id="SPRW01000007">
    <property type="protein sequence ID" value="TIC69041.1"/>
    <property type="molecule type" value="Genomic_DNA"/>
</dbReference>
<dbReference type="EMBL" id="SPRC01000015">
    <property type="protein sequence ID" value="TIB80575.1"/>
    <property type="molecule type" value="Genomic_DNA"/>
</dbReference>
<evidence type="ECO:0000256" key="2">
    <source>
        <dbReference type="ARBA" id="ARBA00004826"/>
    </source>
</evidence>
<dbReference type="Proteomes" id="UP000305647">
    <property type="component" value="Unassembled WGS sequence"/>
</dbReference>
<keyword evidence="6" id="KW-0479">Metal-binding</keyword>
<dbReference type="Proteomes" id="UP000310685">
    <property type="component" value="Unassembled WGS sequence"/>
</dbReference>
<evidence type="ECO:0000256" key="1">
    <source>
        <dbReference type="ARBA" id="ARBA00001946"/>
    </source>
</evidence>
<evidence type="ECO:0000313" key="22">
    <source>
        <dbReference type="Proteomes" id="UP000310685"/>
    </source>
</evidence>
<dbReference type="OMA" id="KAPFDNG"/>
<evidence type="ECO:0000259" key="13">
    <source>
        <dbReference type="PROSITE" id="PS51462"/>
    </source>
</evidence>
<evidence type="ECO:0000313" key="15">
    <source>
        <dbReference type="EMBL" id="TIC01393.1"/>
    </source>
</evidence>
<gene>
    <name evidence="17" type="ORF">E3Q01_01270</name>
    <name evidence="18" type="ORF">E3Q02_00984</name>
    <name evidence="16" type="ORF">E3Q10_01795</name>
    <name evidence="15" type="ORF">E3Q17_01832</name>
    <name evidence="14" type="ORF">E3Q22_01833</name>
</gene>
<evidence type="ECO:0000256" key="10">
    <source>
        <dbReference type="ARBA" id="ARBA00023229"/>
    </source>
</evidence>
<organism evidence="14 22">
    <name type="scientific">Wallemia mellicola</name>
    <dbReference type="NCBI Taxonomy" id="1708541"/>
    <lineage>
        <taxon>Eukaryota</taxon>
        <taxon>Fungi</taxon>
        <taxon>Dikarya</taxon>
        <taxon>Basidiomycota</taxon>
        <taxon>Wallemiomycotina</taxon>
        <taxon>Wallemiomycetes</taxon>
        <taxon>Wallemiales</taxon>
        <taxon>Wallemiaceae</taxon>
        <taxon>Wallemia</taxon>
    </lineage>
</organism>
<evidence type="ECO:0000256" key="8">
    <source>
        <dbReference type="ARBA" id="ARBA00022955"/>
    </source>
</evidence>
<dbReference type="Proteomes" id="UP000307169">
    <property type="component" value="Unassembled WGS sequence"/>
</dbReference>
<dbReference type="AlphaFoldDB" id="A0A4T0PPV3"/>
<dbReference type="InterPro" id="IPR000086">
    <property type="entry name" value="NUDIX_hydrolase_dom"/>
</dbReference>
<dbReference type="NCBIfam" id="TIGR02150">
    <property type="entry name" value="IPP_isom_1"/>
    <property type="match status" value="1"/>
</dbReference>
<dbReference type="EMBL" id="SPRO01000014">
    <property type="protein sequence ID" value="TIC31116.1"/>
    <property type="molecule type" value="Genomic_DNA"/>
</dbReference>
<keyword evidence="5" id="KW-0444">Lipid biosynthesis</keyword>
<evidence type="ECO:0000256" key="12">
    <source>
        <dbReference type="ARBA" id="ARBA00029294"/>
    </source>
</evidence>
<evidence type="ECO:0000313" key="16">
    <source>
        <dbReference type="EMBL" id="TIC31116.1"/>
    </source>
</evidence>
<dbReference type="PANTHER" id="PTHR10885">
    <property type="entry name" value="ISOPENTENYL-DIPHOSPHATE DELTA-ISOMERASE"/>
    <property type="match status" value="1"/>
</dbReference>
<name>A0A4T0PPV3_9BASI</name>
<evidence type="ECO:0000313" key="20">
    <source>
        <dbReference type="Proteomes" id="UP000307169"/>
    </source>
</evidence>
<comment type="caution">
    <text evidence="14">The sequence shown here is derived from an EMBL/GenBank/DDBJ whole genome shotgun (WGS) entry which is preliminary data.</text>
</comment>
<dbReference type="EMBL" id="SPRH01000017">
    <property type="protein sequence ID" value="TIC01393.1"/>
    <property type="molecule type" value="Genomic_DNA"/>
</dbReference>
<dbReference type="GO" id="GO:0050992">
    <property type="term" value="P:dimethylallyl diphosphate biosynthetic process"/>
    <property type="evidence" value="ECO:0007669"/>
    <property type="project" value="UniProtKB-UniPathway"/>
</dbReference>
<dbReference type="InterPro" id="IPR015797">
    <property type="entry name" value="NUDIX_hydrolase-like_dom_sf"/>
</dbReference>
<feature type="domain" description="Nudix hydrolase" evidence="13">
    <location>
        <begin position="49"/>
        <end position="194"/>
    </location>
</feature>
<dbReference type="CDD" id="cd02885">
    <property type="entry name" value="NUDIX_IPP_Isomerase"/>
    <property type="match status" value="1"/>
</dbReference>
<evidence type="ECO:0000256" key="4">
    <source>
        <dbReference type="ARBA" id="ARBA00012057"/>
    </source>
</evidence>
<comment type="pathway">
    <text evidence="2">Isoprenoid biosynthesis; dimethylallyl diphosphate biosynthesis; dimethylallyl diphosphate from isopentenyl diphosphate: step 1/1.</text>
</comment>
<dbReference type="SUPFAM" id="SSF55811">
    <property type="entry name" value="Nudix"/>
    <property type="match status" value="1"/>
</dbReference>
<dbReference type="InterPro" id="IPR011876">
    <property type="entry name" value="IsopentenylPP_isomerase_typ1"/>
</dbReference>
<keyword evidence="11 14" id="KW-0413">Isomerase</keyword>
<protein>
    <recommendedName>
        <fullName evidence="4">isopentenyl-diphosphate Delta-isomerase</fullName>
        <ecNumber evidence="4">5.3.3.2</ecNumber>
    </recommendedName>
</protein>
<dbReference type="FunFam" id="3.90.79.10:FF:000012">
    <property type="entry name" value="Isopentenyl-diphosphate Delta-isomerase 1"/>
    <property type="match status" value="1"/>
</dbReference>
<sequence length="223" mass="26268">MVELSKDEYDLEQIRLMEERCILLDENDNVMGDVSKKDCHLMDNINKGMLHRAFSTFLFRPSDGRLLLQKRSKEKITFPDLWTNTCCSHPLAIKSELDGIPGAKNAAIRKLEHELGIKGLKPDQFDYLTRIHYLAPSDSLWGEHEIDYILFIKADVELDINPNEISESRYVNQQELKDMMNDKDQYKLTPWFELIGDELLFKWWDQLLKGEKLVQDDKLYRMI</sequence>
<evidence type="ECO:0000256" key="11">
    <source>
        <dbReference type="ARBA" id="ARBA00023235"/>
    </source>
</evidence>
<dbReference type="PANTHER" id="PTHR10885:SF0">
    <property type="entry name" value="ISOPENTENYL-DIPHOSPHATE DELTA-ISOMERASE"/>
    <property type="match status" value="1"/>
</dbReference>
<reference evidence="19 20" key="1">
    <citation type="submission" date="2019-03" db="EMBL/GenBank/DDBJ databases">
        <title>Sequencing 25 genomes of Wallemia mellicola.</title>
        <authorList>
            <person name="Gostincar C."/>
        </authorList>
    </citation>
    <scope>NUCLEOTIDE SEQUENCE [LARGE SCALE GENOMIC DNA]</scope>
    <source>
        <strain evidence="15 20">EXF-1262</strain>
        <strain evidence="18 21">EXF-1274</strain>
        <strain evidence="14 22">EXF-6152</strain>
        <strain evidence="17 23">EXF-757</strain>
        <strain evidence="16 19">EXF-8738</strain>
    </source>
</reference>
<dbReference type="GO" id="GO:0006694">
    <property type="term" value="P:steroid biosynthetic process"/>
    <property type="evidence" value="ECO:0007669"/>
    <property type="project" value="UniProtKB-KW"/>
</dbReference>
<keyword evidence="7" id="KW-0460">Magnesium</keyword>
<dbReference type="EC" id="5.3.3.2" evidence="4"/>
<evidence type="ECO:0000256" key="3">
    <source>
        <dbReference type="ARBA" id="ARBA00007579"/>
    </source>
</evidence>
<accession>A0A4T0PPV3</accession>
<evidence type="ECO:0000256" key="7">
    <source>
        <dbReference type="ARBA" id="ARBA00022842"/>
    </source>
</evidence>
<dbReference type="GO" id="GO:0005737">
    <property type="term" value="C:cytoplasm"/>
    <property type="evidence" value="ECO:0007669"/>
    <property type="project" value="TreeGrafter"/>
</dbReference>
<dbReference type="Proteomes" id="UP000309601">
    <property type="component" value="Unassembled WGS sequence"/>
</dbReference>
<dbReference type="EMBL" id="SPRX01000011">
    <property type="protein sequence ID" value="TIC67523.1"/>
    <property type="molecule type" value="Genomic_DNA"/>
</dbReference>
<proteinExistence type="inferred from homology"/>
<evidence type="ECO:0000313" key="23">
    <source>
        <dbReference type="Proteomes" id="UP000310708"/>
    </source>
</evidence>
<evidence type="ECO:0000313" key="21">
    <source>
        <dbReference type="Proteomes" id="UP000309601"/>
    </source>
</evidence>
<evidence type="ECO:0000313" key="14">
    <source>
        <dbReference type="EMBL" id="TIB80575.1"/>
    </source>
</evidence>
<evidence type="ECO:0000313" key="17">
    <source>
        <dbReference type="EMBL" id="TIC67523.1"/>
    </source>
</evidence>
<dbReference type="GO" id="GO:0004452">
    <property type="term" value="F:isopentenyl-diphosphate delta-isomerase activity"/>
    <property type="evidence" value="ECO:0007669"/>
    <property type="project" value="UniProtKB-EC"/>
</dbReference>
<evidence type="ECO:0000313" key="19">
    <source>
        <dbReference type="Proteomes" id="UP000305647"/>
    </source>
</evidence>